<evidence type="ECO:0000313" key="2">
    <source>
        <dbReference type="Proteomes" id="UP000540989"/>
    </source>
</evidence>
<name>A0A7W8E7G0_9BACT</name>
<dbReference type="AlphaFoldDB" id="A0A7W8E7G0"/>
<protein>
    <submittedName>
        <fullName evidence="1">Uncharacterized protein</fullName>
    </submittedName>
</protein>
<organism evidence="1 2">
    <name type="scientific">Granulicella aggregans</name>
    <dbReference type="NCBI Taxonomy" id="474949"/>
    <lineage>
        <taxon>Bacteria</taxon>
        <taxon>Pseudomonadati</taxon>
        <taxon>Acidobacteriota</taxon>
        <taxon>Terriglobia</taxon>
        <taxon>Terriglobales</taxon>
        <taxon>Acidobacteriaceae</taxon>
        <taxon>Granulicella</taxon>
    </lineage>
</organism>
<accession>A0A7W8E7G0</accession>
<dbReference type="RefSeq" id="WP_184224230.1">
    <property type="nucleotide sequence ID" value="NZ_JACHIP010000039.1"/>
</dbReference>
<proteinExistence type="predicted"/>
<dbReference type="EMBL" id="JACHIP010000039">
    <property type="protein sequence ID" value="MBB5061369.1"/>
    <property type="molecule type" value="Genomic_DNA"/>
</dbReference>
<comment type="caution">
    <text evidence="1">The sequence shown here is derived from an EMBL/GenBank/DDBJ whole genome shotgun (WGS) entry which is preliminary data.</text>
</comment>
<sequence length="52" mass="5941">MSATNNTLEILVNLIYLARHSIDDPQKVMEYLEQAQSYILQMAETLPKSSID</sequence>
<dbReference type="Proteomes" id="UP000540989">
    <property type="component" value="Unassembled WGS sequence"/>
</dbReference>
<keyword evidence="2" id="KW-1185">Reference proteome</keyword>
<gene>
    <name evidence="1" type="ORF">HDF16_006105</name>
</gene>
<evidence type="ECO:0000313" key="1">
    <source>
        <dbReference type="EMBL" id="MBB5061369.1"/>
    </source>
</evidence>
<reference evidence="1 2" key="1">
    <citation type="submission" date="2020-08" db="EMBL/GenBank/DDBJ databases">
        <title>Genomic Encyclopedia of Type Strains, Phase IV (KMG-V): Genome sequencing to study the core and pangenomes of soil and plant-associated prokaryotes.</title>
        <authorList>
            <person name="Whitman W."/>
        </authorList>
    </citation>
    <scope>NUCLEOTIDE SEQUENCE [LARGE SCALE GENOMIC DNA]</scope>
    <source>
        <strain evidence="1 2">M8UP14</strain>
    </source>
</reference>